<dbReference type="Proteomes" id="UP000620124">
    <property type="component" value="Unassembled WGS sequence"/>
</dbReference>
<keyword evidence="3" id="KW-1185">Reference proteome</keyword>
<feature type="compositionally biased region" description="Polar residues" evidence="1">
    <location>
        <begin position="62"/>
        <end position="73"/>
    </location>
</feature>
<dbReference type="AlphaFoldDB" id="A0A8H7D4A8"/>
<evidence type="ECO:0000256" key="1">
    <source>
        <dbReference type="SAM" id="MobiDB-lite"/>
    </source>
</evidence>
<feature type="compositionally biased region" description="Basic and acidic residues" evidence="1">
    <location>
        <begin position="77"/>
        <end position="90"/>
    </location>
</feature>
<name>A0A8H7D4A8_9AGAR</name>
<sequence>MMNLASDSDEEERPAVQFTGDYFGAYQEEDFDMDQEPEPADLEGGDSESGDEDMGDLPNLEDVQNSDSESESGNAGEFERQWEPEVHAIDNEQLPGLENPDTTGSDEEEQTFPTWEERAEGEDQVWRKPIIVEFTDRDAGAPLRRGEPGYESYKAKLADPNNIWAPFTSKLDWELAKWAKLRGPGSTAFTDLLKIGGITERLGLSYKNSRELNNIVDKSLPGRPRFKRREIIVGGEVYDVYFCDILECVKVLFGDPEFVAHLKVAPERHYADEDKTVRLYHDMHTGKWWWATQRELEKKKKGATVIPIIISSDKTLLTLFRNRTAYPVYLTIGNIPKDIRRKPSRQAQILLAYLPTSKLEHITVKASRGRILANLFHACMGKILEPLKDAGINGMAVVSGDGEQLLVTCMKNMECPQCTEVAESLGCAPAEGEDRCRDLTAILDALAAFDDDPAEFVKKCKAAGIKPVVHPFWEDLPYVDIYKSITPDILHQLYQGVMKHLKAWIIDAFGAAEIDARCRRLPPNHNIRQFMNGISNLSRVTGQEHDQICRFLLGIVIDIPLPGNLNNTRLIRSICALLDFLYLAQYPVHSTETLALQDDALTRFHENKDIFIELGVRSNFNLPKLHFLRHYSLAIKRFGTTDNFNTEYTERLHIDYAKEAYRATNHKDEYSQMTQWLERKEKILLHSKFILWRQLGQPSTPAILPGIEFNRTLKMTIHPS</sequence>
<dbReference type="InterPro" id="IPR041078">
    <property type="entry name" value="Plavaka"/>
</dbReference>
<dbReference type="EMBL" id="JACAZI010000006">
    <property type="protein sequence ID" value="KAF7358258.1"/>
    <property type="molecule type" value="Genomic_DNA"/>
</dbReference>
<accession>A0A8H7D4A8</accession>
<reference evidence="2" key="1">
    <citation type="submission" date="2020-05" db="EMBL/GenBank/DDBJ databases">
        <title>Mycena genomes resolve the evolution of fungal bioluminescence.</title>
        <authorList>
            <person name="Tsai I.J."/>
        </authorList>
    </citation>
    <scope>NUCLEOTIDE SEQUENCE</scope>
    <source>
        <strain evidence="2">CCC161011</strain>
    </source>
</reference>
<feature type="compositionally biased region" description="Acidic residues" evidence="1">
    <location>
        <begin position="27"/>
        <end position="55"/>
    </location>
</feature>
<evidence type="ECO:0000313" key="3">
    <source>
        <dbReference type="Proteomes" id="UP000620124"/>
    </source>
</evidence>
<protein>
    <submittedName>
        <fullName evidence="2">Uncharacterized protein</fullName>
    </submittedName>
</protein>
<dbReference type="OrthoDB" id="2576233at2759"/>
<organism evidence="2 3">
    <name type="scientific">Mycena venus</name>
    <dbReference type="NCBI Taxonomy" id="2733690"/>
    <lineage>
        <taxon>Eukaryota</taxon>
        <taxon>Fungi</taxon>
        <taxon>Dikarya</taxon>
        <taxon>Basidiomycota</taxon>
        <taxon>Agaricomycotina</taxon>
        <taxon>Agaricomycetes</taxon>
        <taxon>Agaricomycetidae</taxon>
        <taxon>Agaricales</taxon>
        <taxon>Marasmiineae</taxon>
        <taxon>Mycenaceae</taxon>
        <taxon>Mycena</taxon>
    </lineage>
</organism>
<comment type="caution">
    <text evidence="2">The sequence shown here is derived from an EMBL/GenBank/DDBJ whole genome shotgun (WGS) entry which is preliminary data.</text>
</comment>
<feature type="region of interest" description="Disordered" evidence="1">
    <location>
        <begin position="1"/>
        <end position="123"/>
    </location>
</feature>
<dbReference type="Pfam" id="PF18759">
    <property type="entry name" value="Plavaka"/>
    <property type="match status" value="1"/>
</dbReference>
<gene>
    <name evidence="2" type="ORF">MVEN_00874900</name>
</gene>
<evidence type="ECO:0000313" key="2">
    <source>
        <dbReference type="EMBL" id="KAF7358258.1"/>
    </source>
</evidence>
<proteinExistence type="predicted"/>